<comment type="subcellular location">
    <subcellularLocation>
        <location evidence="1">Membrane</location>
        <topology evidence="1">Multi-pass membrane protein</topology>
    </subcellularLocation>
</comment>
<feature type="transmembrane region" description="Helical" evidence="5">
    <location>
        <begin position="192"/>
        <end position="212"/>
    </location>
</feature>
<keyword evidence="3 5" id="KW-1133">Transmembrane helix</keyword>
<sequence length="269" mass="27041">MALLGSAHPGPTVAVTAFATILAVAVGRGSAGATLVAAAVLAGQLSIGWSNDAIDARRDLRTGRRDKPAATGGIDGNSVAVAAAIALAVCIPLSLAGGVLAGSIHLVGTVAGWAYNLGLKRTLMSPLAYAVGFGSLLPFITLGLPDRPWPAWWAVLVAALLGVAAHLVNAMPDIEGDVATGVHGFPQRIGRTACRVLTPLLLLTAVAVLLAAPDRITLISLLLAGVAGLVAITGTALPAAPTSRWPFHATVLTSGLVVMLFLARGSSIV</sequence>
<dbReference type="GO" id="GO:0016020">
    <property type="term" value="C:membrane"/>
    <property type="evidence" value="ECO:0007669"/>
    <property type="project" value="UniProtKB-SubCell"/>
</dbReference>
<dbReference type="Proteomes" id="UP000095210">
    <property type="component" value="Chromosome"/>
</dbReference>
<evidence type="ECO:0000256" key="3">
    <source>
        <dbReference type="ARBA" id="ARBA00022989"/>
    </source>
</evidence>
<dbReference type="Gene3D" id="1.10.357.140">
    <property type="entry name" value="UbiA prenyltransferase"/>
    <property type="match status" value="1"/>
</dbReference>
<dbReference type="InterPro" id="IPR000537">
    <property type="entry name" value="UbiA_prenyltransferase"/>
</dbReference>
<keyword evidence="2 5" id="KW-0812">Transmembrane</keyword>
<feature type="transmembrane region" description="Helical" evidence="5">
    <location>
        <begin position="127"/>
        <end position="145"/>
    </location>
</feature>
<evidence type="ECO:0000256" key="2">
    <source>
        <dbReference type="ARBA" id="ARBA00022692"/>
    </source>
</evidence>
<feature type="transmembrane region" description="Helical" evidence="5">
    <location>
        <begin position="245"/>
        <end position="263"/>
    </location>
</feature>
<dbReference type="GO" id="GO:0016765">
    <property type="term" value="F:transferase activity, transferring alkyl or aryl (other than methyl) groups"/>
    <property type="evidence" value="ECO:0007669"/>
    <property type="project" value="InterPro"/>
</dbReference>
<dbReference type="InterPro" id="IPR044878">
    <property type="entry name" value="UbiA_sf"/>
</dbReference>
<accession>A0AAC9HS75</accession>
<evidence type="ECO:0000313" key="7">
    <source>
        <dbReference type="Proteomes" id="UP000095210"/>
    </source>
</evidence>
<name>A0AAC9HS75_9PSEU</name>
<evidence type="ECO:0000256" key="4">
    <source>
        <dbReference type="ARBA" id="ARBA00023136"/>
    </source>
</evidence>
<evidence type="ECO:0000256" key="1">
    <source>
        <dbReference type="ARBA" id="ARBA00004141"/>
    </source>
</evidence>
<evidence type="ECO:0000256" key="5">
    <source>
        <dbReference type="SAM" id="Phobius"/>
    </source>
</evidence>
<proteinExistence type="predicted"/>
<protein>
    <submittedName>
        <fullName evidence="6">4-hydroxybenzoate polyprenyltransferase-like prenyltransferase</fullName>
    </submittedName>
</protein>
<feature type="transmembrane region" description="Helical" evidence="5">
    <location>
        <begin position="218"/>
        <end position="238"/>
    </location>
</feature>
<dbReference type="KEGG" id="ahm:TL08_13430"/>
<feature type="transmembrane region" description="Helical" evidence="5">
    <location>
        <begin position="82"/>
        <end position="115"/>
    </location>
</feature>
<gene>
    <name evidence="6" type="ORF">TL08_13430</name>
</gene>
<keyword evidence="4 5" id="KW-0472">Membrane</keyword>
<dbReference type="Pfam" id="PF01040">
    <property type="entry name" value="UbiA"/>
    <property type="match status" value="1"/>
</dbReference>
<dbReference type="AlphaFoldDB" id="A0AAC9HS75"/>
<keyword evidence="7" id="KW-1185">Reference proteome</keyword>
<organism evidence="6 7">
    <name type="scientific">Actinoalloteichus hymeniacidonis</name>
    <dbReference type="NCBI Taxonomy" id="340345"/>
    <lineage>
        <taxon>Bacteria</taxon>
        <taxon>Bacillati</taxon>
        <taxon>Actinomycetota</taxon>
        <taxon>Actinomycetes</taxon>
        <taxon>Pseudonocardiales</taxon>
        <taxon>Pseudonocardiaceae</taxon>
        <taxon>Actinoalloteichus</taxon>
    </lineage>
</organism>
<feature type="transmembrane region" description="Helical" evidence="5">
    <location>
        <begin position="151"/>
        <end position="171"/>
    </location>
</feature>
<dbReference type="EMBL" id="CP014859">
    <property type="protein sequence ID" value="AOS63500.1"/>
    <property type="molecule type" value="Genomic_DNA"/>
</dbReference>
<reference evidence="7" key="1">
    <citation type="submission" date="2016-03" db="EMBL/GenBank/DDBJ databases">
        <title>Complete genome sequence of the type strain Actinoalloteichus hymeniacidonis DSM 45092.</title>
        <authorList>
            <person name="Schaffert L."/>
            <person name="Albersmeier A."/>
            <person name="Winkler A."/>
            <person name="Kalinowski J."/>
            <person name="Zotchev S."/>
            <person name="Ruckert C."/>
        </authorList>
    </citation>
    <scope>NUCLEOTIDE SEQUENCE [LARGE SCALE GENOMIC DNA]</scope>
    <source>
        <strain evidence="7">HPA177(T) (DSM 45092(T))</strain>
    </source>
</reference>
<evidence type="ECO:0000313" key="6">
    <source>
        <dbReference type="EMBL" id="AOS63500.1"/>
    </source>
</evidence>